<feature type="transmembrane region" description="Helical" evidence="2">
    <location>
        <begin position="272"/>
        <end position="297"/>
    </location>
</feature>
<keyword evidence="2" id="KW-0812">Transmembrane</keyword>
<feature type="compositionally biased region" description="Basic and acidic residues" evidence="1">
    <location>
        <begin position="64"/>
        <end position="73"/>
    </location>
</feature>
<name>A0AAD7Y2C9_9FUNG</name>
<feature type="region of interest" description="Disordered" evidence="1">
    <location>
        <begin position="25"/>
        <end position="73"/>
    </location>
</feature>
<feature type="compositionally biased region" description="Basic and acidic residues" evidence="1">
    <location>
        <begin position="25"/>
        <end position="34"/>
    </location>
</feature>
<comment type="caution">
    <text evidence="3">The sequence shown here is derived from an EMBL/GenBank/DDBJ whole genome shotgun (WGS) entry which is preliminary data.</text>
</comment>
<keyword evidence="4" id="KW-1185">Reference proteome</keyword>
<evidence type="ECO:0000313" key="3">
    <source>
        <dbReference type="EMBL" id="KAJ8660292.1"/>
    </source>
</evidence>
<dbReference type="GeneID" id="83211568"/>
<dbReference type="RefSeq" id="XP_058345205.1">
    <property type="nucleotide sequence ID" value="XM_058484217.1"/>
</dbReference>
<protein>
    <submittedName>
        <fullName evidence="3">Uncharacterized protein</fullName>
    </submittedName>
</protein>
<gene>
    <name evidence="3" type="ORF">O0I10_004155</name>
</gene>
<sequence>MANIQENPRTFDNNGRQEEVHLTMEMHPYEDRRWSNTSGDSTARVSQASDEAQVGEEQELINQEQKKNKDKRQGNRLTRRQILLRQLGHFLTIMIINIGIPMAIFYVFRIFTNDIVALIVSGVPPLLRVIYVMIRRRRVDVQSSIFVLAFAISAALTAISADARVAILRDSISTVVIAVLFLLTLIPIRTRWFKVYPFTHLVNSEMLDEAGPITWINEQGQEESVSRAEWTWDHVKKYRIFNIILSFCWGIALILNFVAIIMMLFMDATISQIVLWGNVILIIVVVILFPTTAYVLVKLQKHINQAEDDWRAEHDYSDTFNADTTSDSSRRNSDSTDYHHQQPHQIV</sequence>
<feature type="compositionally biased region" description="Polar residues" evidence="1">
    <location>
        <begin position="35"/>
        <end position="50"/>
    </location>
</feature>
<keyword evidence="2" id="KW-0472">Membrane</keyword>
<accession>A0AAD7Y2C9</accession>
<organism evidence="3 4">
    <name type="scientific">Lichtheimia ornata</name>
    <dbReference type="NCBI Taxonomy" id="688661"/>
    <lineage>
        <taxon>Eukaryota</taxon>
        <taxon>Fungi</taxon>
        <taxon>Fungi incertae sedis</taxon>
        <taxon>Mucoromycota</taxon>
        <taxon>Mucoromycotina</taxon>
        <taxon>Mucoromycetes</taxon>
        <taxon>Mucorales</taxon>
        <taxon>Lichtheimiaceae</taxon>
        <taxon>Lichtheimia</taxon>
    </lineage>
</organism>
<feature type="transmembrane region" description="Helical" evidence="2">
    <location>
        <begin position="240"/>
        <end position="266"/>
    </location>
</feature>
<evidence type="ECO:0000256" key="2">
    <source>
        <dbReference type="SAM" id="Phobius"/>
    </source>
</evidence>
<dbReference type="EMBL" id="JARTCD010000014">
    <property type="protein sequence ID" value="KAJ8660292.1"/>
    <property type="molecule type" value="Genomic_DNA"/>
</dbReference>
<feature type="transmembrane region" description="Helical" evidence="2">
    <location>
        <begin position="141"/>
        <end position="161"/>
    </location>
</feature>
<feature type="compositionally biased region" description="Basic and acidic residues" evidence="1">
    <location>
        <begin position="328"/>
        <end position="340"/>
    </location>
</feature>
<feature type="transmembrane region" description="Helical" evidence="2">
    <location>
        <begin position="167"/>
        <end position="188"/>
    </location>
</feature>
<keyword evidence="2" id="KW-1133">Transmembrane helix</keyword>
<dbReference type="AlphaFoldDB" id="A0AAD7Y2C9"/>
<dbReference type="Proteomes" id="UP001234581">
    <property type="component" value="Unassembled WGS sequence"/>
</dbReference>
<evidence type="ECO:0000256" key="1">
    <source>
        <dbReference type="SAM" id="MobiDB-lite"/>
    </source>
</evidence>
<feature type="region of interest" description="Disordered" evidence="1">
    <location>
        <begin position="321"/>
        <end position="347"/>
    </location>
</feature>
<feature type="transmembrane region" description="Helical" evidence="2">
    <location>
        <begin position="87"/>
        <end position="109"/>
    </location>
</feature>
<feature type="transmembrane region" description="Helical" evidence="2">
    <location>
        <begin position="115"/>
        <end position="134"/>
    </location>
</feature>
<reference evidence="3 4" key="1">
    <citation type="submission" date="2023-03" db="EMBL/GenBank/DDBJ databases">
        <title>Genome sequence of Lichtheimia ornata CBS 291.66.</title>
        <authorList>
            <person name="Mohabir J.T."/>
            <person name="Shea T.P."/>
            <person name="Kurbessoian T."/>
            <person name="Berby B."/>
            <person name="Fontaine J."/>
            <person name="Livny J."/>
            <person name="Gnirke A."/>
            <person name="Stajich J.E."/>
            <person name="Cuomo C.A."/>
        </authorList>
    </citation>
    <scope>NUCLEOTIDE SEQUENCE [LARGE SCALE GENOMIC DNA]</scope>
    <source>
        <strain evidence="3">CBS 291.66</strain>
    </source>
</reference>
<proteinExistence type="predicted"/>
<evidence type="ECO:0000313" key="4">
    <source>
        <dbReference type="Proteomes" id="UP001234581"/>
    </source>
</evidence>